<protein>
    <submittedName>
        <fullName evidence="1">Uncharacterized protein</fullName>
    </submittedName>
</protein>
<dbReference type="EMBL" id="MN103543">
    <property type="protein sequence ID" value="QEM41957.1"/>
    <property type="molecule type" value="Genomic_DNA"/>
</dbReference>
<dbReference type="GeneID" id="77936978"/>
<proteinExistence type="predicted"/>
<dbReference type="KEGG" id="vg:77936978"/>
<accession>A0A5C1K770</accession>
<organism evidence="1 2">
    <name type="scientific">Pseudomonas phage vB_PaeM_PS119XW</name>
    <dbReference type="NCBI Taxonomy" id="2601632"/>
    <lineage>
        <taxon>Viruses</taxon>
        <taxon>Duplodnaviria</taxon>
        <taxon>Heunggongvirae</taxon>
        <taxon>Uroviricota</taxon>
        <taxon>Caudoviricetes</taxon>
        <taxon>Chimalliviridae</taxon>
        <taxon>Pawinskivirus</taxon>
        <taxon>Pawinskivirus PS119XW</taxon>
    </lineage>
</organism>
<sequence>MTTVLEQMTGKPGRKCRGESLLRLLISTSYPQTILSDLTFAFTKHSGTDDEESLEKLAVLMRNIEKEFDMFDFIRCIEIRRDGDVINIIVKRLDFDPTMRALNDSVDTHEHMASSCVTLSNADDRIEDVEQLAVKLLEVFYRSQVKVKRGTEIATTTWKCRYRESDRRKSKAEQTAIDTNLDFEGVVETITASLCKRRFHLVLTQNAFLLLDQRKRVWGVSKG</sequence>
<reference evidence="1 2" key="1">
    <citation type="submission" date="2019-06" db="EMBL/GenBank/DDBJ databases">
        <title>A distant relative of Phikzvirus genus phages from a therapeutic phage collection.</title>
        <authorList>
            <person name="Hejnowicz M.S."/>
            <person name="Dabrowski K."/>
            <person name="Gawor J."/>
            <person name="Weber-Dabrowska B."/>
            <person name="Gromadka R."/>
            <person name="Lobocka M.B."/>
        </authorList>
    </citation>
    <scope>NUCLEOTIDE SEQUENCE [LARGE SCALE GENOMIC DNA]</scope>
</reference>
<dbReference type="Proteomes" id="UP000322144">
    <property type="component" value="Segment"/>
</dbReference>
<evidence type="ECO:0000313" key="1">
    <source>
        <dbReference type="EMBL" id="QEM41957.1"/>
    </source>
</evidence>
<evidence type="ECO:0000313" key="2">
    <source>
        <dbReference type="Proteomes" id="UP000322144"/>
    </source>
</evidence>
<name>A0A5C1K770_9CAUD</name>
<dbReference type="RefSeq" id="YP_010660968.1">
    <property type="nucleotide sequence ID" value="NC_070882.1"/>
</dbReference>
<keyword evidence="2" id="KW-1185">Reference proteome</keyword>